<dbReference type="Pfam" id="PF20220">
    <property type="entry name" value="ABC_toxin_N"/>
    <property type="match status" value="1"/>
</dbReference>
<feature type="domain" description="Neuraminidase-like" evidence="4">
    <location>
        <begin position="164"/>
        <end position="286"/>
    </location>
</feature>
<dbReference type="Pfam" id="PF18276">
    <property type="entry name" value="TcA_TcB_BD"/>
    <property type="match status" value="1"/>
</dbReference>
<feature type="domain" description="ABC toxin N-terminal" evidence="5">
    <location>
        <begin position="9"/>
        <end position="134"/>
    </location>
</feature>
<feature type="coiled-coil region" evidence="1">
    <location>
        <begin position="1147"/>
        <end position="1188"/>
    </location>
</feature>
<evidence type="ECO:0000256" key="1">
    <source>
        <dbReference type="SAM" id="Coils"/>
    </source>
</evidence>
<name>A0A6M8M9V1_9PSED</name>
<evidence type="ECO:0000256" key="2">
    <source>
        <dbReference type="SAM" id="MobiDB-lite"/>
    </source>
</evidence>
<dbReference type="EMBL" id="CP053746">
    <property type="protein sequence ID" value="QKF51874.1"/>
    <property type="molecule type" value="Genomic_DNA"/>
</dbReference>
<proteinExistence type="predicted"/>
<evidence type="ECO:0000259" key="5">
    <source>
        <dbReference type="Pfam" id="PF20220"/>
    </source>
</evidence>
<evidence type="ECO:0000259" key="4">
    <source>
        <dbReference type="Pfam" id="PF18413"/>
    </source>
</evidence>
<accession>A0A6M8M9V1</accession>
<keyword evidence="7" id="KW-1185">Reference proteome</keyword>
<evidence type="ECO:0000313" key="6">
    <source>
        <dbReference type="EMBL" id="QKF51874.1"/>
    </source>
</evidence>
<dbReference type="InterPro" id="IPR041079">
    <property type="entry name" value="Neuraminidase-like"/>
</dbReference>
<evidence type="ECO:0000313" key="7">
    <source>
        <dbReference type="Proteomes" id="UP000501989"/>
    </source>
</evidence>
<organism evidence="6 7">
    <name type="scientific">Pseudomonas graminis</name>
    <dbReference type="NCBI Taxonomy" id="158627"/>
    <lineage>
        <taxon>Bacteria</taxon>
        <taxon>Pseudomonadati</taxon>
        <taxon>Pseudomonadota</taxon>
        <taxon>Gammaproteobacteria</taxon>
        <taxon>Pseudomonadales</taxon>
        <taxon>Pseudomonadaceae</taxon>
        <taxon>Pseudomonas</taxon>
    </lineage>
</organism>
<dbReference type="Proteomes" id="UP000501989">
    <property type="component" value="Chromosome"/>
</dbReference>
<sequence length="1514" mass="168873">MSQAIIGVLEEQRRDALVAYYLGQLAPQGNAALSPALTQDDLYEYLLIDNQVTGQVDTSRVAQSIASVQQHIHAIYNGMEPGYANASRESLTLWREGMSQYSVWAGYQMLADYPENYLDPTLRLDKTTLFETFESEIAQARLSRDSVQSALGNYLQAFELISNLQITGCYVDSTKFLDADYYFIGRQSIEPFGFYWRKAHLYPGDDATKPTMAGWTQWLPIDSVSGAHIKHCRPVVMDGRLYAVWAECGKAMYDDAGATTGEFEYHLKLAYRRLDNGWSVPIHLQSGVAPDELLANEVSAEGVVTKGYRLGVGTDRATDGRRLLAVHFVSQGFEPDINIHLVRDSLLNSVNIDLSGSMDAMLGVDSRRVQFAFDDVASRYTIAPITWDQTSEGTVLGRGELAVNQNLTLHVDWKNGVGTLQGFCNKAVNVKRDSDFIYSKSIDYSQRYGFHVDVISGIGDLTFSVIRFIDKHLEIPPISASLIYAGEVLCTVTEADFADHPDEYFSYMQAQKVIKFDQEAFELTGSDGEFIANISDSMDWPLDCAHYKPNYQPAEMEWVIRRFNPNISVGGGKLVLNGAAKTLLLNHEWATGFDHNRVYQWGEKLGDDVRFGANAFKVELVPVSTPAPLIMTTPAGAHYLDLSTIGIDASAASIRLNTLFAKELSHKAAFSLESALSWETQHTVEPELPGQTAPVYLDFDGANGLYFWEIFFHVSHLVAWRLQQEFDYSEAQAWLERLFNPQMRVAPLYPPPSTTDWLPYWSCRPLGLPDRFNPELEGLGNPDAIARGAPSHYRKAIFMLYVNNLMTWGDMLYRQVTRDTLNEAKLLYVRAGSLLGPLSKGRSISRWTPATLSAVLEPEKRSFALLESSMLDALRDLIPLRDDGAPWLRLLDLPAFRLPVNSQLLDLWSQLEQRLFNLRNNLTLDGKPMQLALYEAPANPLDLLRAQLSGSSLSQRRLGSLAIIPPYRFRAMLPRTQYAVEMLIRFAQLVLNHMESRDRAEQDELQQGQIVDDLATFAERLQQNAIDEAGKSRDALQASRRGVAARKAYYDALVRKDVSALEKSAHGKRMAAMGSTVAARALGAAGHFANLAPNLFGGATGGMHWGGAAFGPAELAESAAAVLSELAQVQLTTDMQNRRRDEWQFMAKQAEFELEILDQQIQAQEVNMQSATTSLEQATKAREQAQAMYAFIKGRACGAGLYQWLLSQMSTLYFQAYDAVLSMCLSTEACWQYEIGDRDTRFISTTAWADNRFGLTAGESLKLGLLQMESAYMSRHERRLELTKTVSLKALLQDYDPGAAFSSQTAATGWDAVVETLRAEGEINFQLKSSTFDKDYPGHYLRQLVRVSVSLPVVLQPYQDIHATLSQQSSSYLLKPQIGNVKYLYQQAGELAEGDEDIRQDQIVFNPRSNQQIGLSSGVDDHGMATLDFGDERYFPFEGTGAISSWTLSFPNHESESQQAMLATLTDVILHVRYMALDGGKAFSDEVEALVASVEEGEASRRAPPGARHDRVTH</sequence>
<dbReference type="InterPro" id="IPR046839">
    <property type="entry name" value="ABC_toxin_N"/>
</dbReference>
<gene>
    <name evidence="6" type="ORF">FX982_02846</name>
</gene>
<dbReference type="Pfam" id="PF18413">
    <property type="entry name" value="Neuraminidase"/>
    <property type="match status" value="1"/>
</dbReference>
<dbReference type="InterPro" id="IPR040840">
    <property type="entry name" value="TcA_TcB_BD"/>
</dbReference>
<dbReference type="KEGG" id="pgg:FX982_02846"/>
<dbReference type="RefSeq" id="WP_172611296.1">
    <property type="nucleotide sequence ID" value="NZ_CP053746.1"/>
</dbReference>
<evidence type="ECO:0008006" key="8">
    <source>
        <dbReference type="Google" id="ProtNLM"/>
    </source>
</evidence>
<feature type="domain" description="Tc toxin complex TcA C-terminal TcB-binding" evidence="3">
    <location>
        <begin position="1159"/>
        <end position="1476"/>
    </location>
</feature>
<feature type="region of interest" description="Disordered" evidence="2">
    <location>
        <begin position="1494"/>
        <end position="1514"/>
    </location>
</feature>
<keyword evidence="1" id="KW-0175">Coiled coil</keyword>
<protein>
    <recommendedName>
        <fullName evidence="8">Insecticidal toxin complex protein TcaB2</fullName>
    </recommendedName>
</protein>
<evidence type="ECO:0000259" key="3">
    <source>
        <dbReference type="Pfam" id="PF18276"/>
    </source>
</evidence>
<reference evidence="7" key="1">
    <citation type="submission" date="2019-12" db="EMBL/GenBank/DDBJ databases">
        <title>Endophytic bacteria associated with Panax ginseng seedlings.</title>
        <authorList>
            <person name="Park J.M."/>
            <person name="Shin R."/>
            <person name="Jo S.H."/>
        </authorList>
    </citation>
    <scope>NUCLEOTIDE SEQUENCE [LARGE SCALE GENOMIC DNA]</scope>
    <source>
        <strain evidence="7">PgKB30</strain>
    </source>
</reference>